<dbReference type="EMBL" id="MTBC01000005">
    <property type="protein sequence ID" value="OQD42628.1"/>
    <property type="molecule type" value="Genomic_DNA"/>
</dbReference>
<sequence length="243" mass="28212">MPKTVTFLLGFLLGCYLSWGQTNDSIVKYDTNISLEQRNFEKDLQEKYTGDEFDYTITTGESQNLLTRFLAFFFNWLADTFGFTISPEAFKILEIIIYILLGGLVLYLIIKFAVNEKVSTLLTKRAKPLTDLGISEQHIETIDFDALLADALKNKDYRLAVRYQFLLLLKHLSNKDLIDWHFEKTNADYTREIKEPRLKNSFMELAYLYDYVWYGEQAISEPAYLTAANKFNTVKNQTPSNHG</sequence>
<evidence type="ECO:0000256" key="1">
    <source>
        <dbReference type="SAM" id="Phobius"/>
    </source>
</evidence>
<name>A0A1V6LR56_9FLAO</name>
<organism evidence="3 4">
    <name type="scientific">Croceivirga radicis</name>
    <dbReference type="NCBI Taxonomy" id="1929488"/>
    <lineage>
        <taxon>Bacteria</taxon>
        <taxon>Pseudomonadati</taxon>
        <taxon>Bacteroidota</taxon>
        <taxon>Flavobacteriia</taxon>
        <taxon>Flavobacteriales</taxon>
        <taxon>Flavobacteriaceae</taxon>
        <taxon>Croceivirga</taxon>
    </lineage>
</organism>
<reference evidence="3 4" key="1">
    <citation type="submission" date="2016-12" db="EMBL/GenBank/DDBJ databases">
        <authorList>
            <person name="Song W.-J."/>
            <person name="Kurnit D.M."/>
        </authorList>
    </citation>
    <scope>NUCLEOTIDE SEQUENCE [LARGE SCALE GENOMIC DNA]</scope>
    <source>
        <strain evidence="3 4">HSG9</strain>
    </source>
</reference>
<feature type="domain" description="Protein-glutamine gamma-glutamyltransferase-like C-terminal" evidence="2">
    <location>
        <begin position="167"/>
        <end position="227"/>
    </location>
</feature>
<dbReference type="PROSITE" id="PS51257">
    <property type="entry name" value="PROKAR_LIPOPROTEIN"/>
    <property type="match status" value="1"/>
</dbReference>
<gene>
    <name evidence="3" type="ORF">BUL40_08855</name>
</gene>
<dbReference type="OrthoDB" id="5491447at2"/>
<dbReference type="Proteomes" id="UP000191680">
    <property type="component" value="Unassembled WGS sequence"/>
</dbReference>
<proteinExistence type="predicted"/>
<comment type="caution">
    <text evidence="3">The sequence shown here is derived from an EMBL/GenBank/DDBJ whole genome shotgun (WGS) entry which is preliminary data.</text>
</comment>
<dbReference type="RefSeq" id="WP_080318969.1">
    <property type="nucleotide sequence ID" value="NZ_MTBC01000005.1"/>
</dbReference>
<evidence type="ECO:0000313" key="4">
    <source>
        <dbReference type="Proteomes" id="UP000191680"/>
    </source>
</evidence>
<evidence type="ECO:0000259" key="2">
    <source>
        <dbReference type="Pfam" id="PF13559"/>
    </source>
</evidence>
<dbReference type="Pfam" id="PF13559">
    <property type="entry name" value="DUF4129"/>
    <property type="match status" value="1"/>
</dbReference>
<accession>A0A1V6LR56</accession>
<protein>
    <recommendedName>
        <fullName evidence="2">Protein-glutamine gamma-glutamyltransferase-like C-terminal domain-containing protein</fullName>
    </recommendedName>
</protein>
<keyword evidence="1" id="KW-1133">Transmembrane helix</keyword>
<dbReference type="InterPro" id="IPR025403">
    <property type="entry name" value="TgpA-like_C"/>
</dbReference>
<feature type="transmembrane region" description="Helical" evidence="1">
    <location>
        <begin position="95"/>
        <end position="114"/>
    </location>
</feature>
<dbReference type="AlphaFoldDB" id="A0A1V6LR56"/>
<keyword evidence="4" id="KW-1185">Reference proteome</keyword>
<keyword evidence="1" id="KW-0472">Membrane</keyword>
<evidence type="ECO:0000313" key="3">
    <source>
        <dbReference type="EMBL" id="OQD42628.1"/>
    </source>
</evidence>
<keyword evidence="1" id="KW-0812">Transmembrane</keyword>